<evidence type="ECO:0000256" key="1">
    <source>
        <dbReference type="ARBA" id="ARBA00004651"/>
    </source>
</evidence>
<evidence type="ECO:0000313" key="14">
    <source>
        <dbReference type="Proteomes" id="UP000186351"/>
    </source>
</evidence>
<proteinExistence type="inferred from homology"/>
<reference evidence="12" key="2">
    <citation type="submission" date="2017-04" db="EMBL/GenBank/DDBJ databases">
        <title>Complete Genome Sequences of Twelve Strains of a Stable Defined Moderately Diverse Mouse Microbiota 2 (sDMDMm2).</title>
        <authorList>
            <person name="Uchimura Y."/>
            <person name="Wyss M."/>
            <person name="Brugiroux S."/>
            <person name="Limenitakis J.P."/>
            <person name="Stecher B."/>
            <person name="McCoy K.D."/>
            <person name="Macpherson A.J."/>
        </authorList>
    </citation>
    <scope>NUCLEOTIDE SEQUENCE</scope>
    <source>
        <strain evidence="12">YL27</strain>
    </source>
</reference>
<accession>A0A1B1S7F7</accession>
<comment type="catalytic activity">
    <reaction evidence="10">
        <text>fluoride(in) = fluoride(out)</text>
        <dbReference type="Rhea" id="RHEA:76159"/>
        <dbReference type="ChEBI" id="CHEBI:17051"/>
    </reaction>
    <physiologicalReaction direction="left-to-right" evidence="10">
        <dbReference type="Rhea" id="RHEA:76160"/>
    </physiologicalReaction>
</comment>
<dbReference type="PANTHER" id="PTHR28259">
    <property type="entry name" value="FLUORIDE EXPORT PROTEIN 1-RELATED"/>
    <property type="match status" value="1"/>
</dbReference>
<dbReference type="GO" id="GO:0046872">
    <property type="term" value="F:metal ion binding"/>
    <property type="evidence" value="ECO:0007669"/>
    <property type="project" value="UniProtKB-KW"/>
</dbReference>
<evidence type="ECO:0000256" key="9">
    <source>
        <dbReference type="ARBA" id="ARBA00035120"/>
    </source>
</evidence>
<evidence type="ECO:0000256" key="3">
    <source>
        <dbReference type="ARBA" id="ARBA00022519"/>
    </source>
</evidence>
<dbReference type="GO" id="GO:0062054">
    <property type="term" value="F:fluoride channel activity"/>
    <property type="evidence" value="ECO:0007669"/>
    <property type="project" value="UniProtKB-UniRule"/>
</dbReference>
<dbReference type="InterPro" id="IPR003691">
    <property type="entry name" value="FluC"/>
</dbReference>
<dbReference type="Pfam" id="PF02537">
    <property type="entry name" value="CRCB"/>
    <property type="match status" value="1"/>
</dbReference>
<reference evidence="14" key="1">
    <citation type="submission" date="2016-04" db="EMBL/GenBank/DDBJ databases">
        <title>Complete Genome Sequences of Twelve Strains of a Stable Defined Moderately Diverse Mouse Microbiota 2 (sDMDMm2).</title>
        <authorList>
            <person name="Uchimura Y."/>
            <person name="Wyss M."/>
            <person name="Brugiroux S."/>
            <person name="Limenitakis J.P."/>
            <person name="Stecher B."/>
            <person name="McCoy K.D."/>
            <person name="Macpherson A.J."/>
        </authorList>
    </citation>
    <scope>NUCLEOTIDE SEQUENCE [LARGE SCALE GENOMIC DNA]</scope>
    <source>
        <strain evidence="14">YL27</strain>
    </source>
</reference>
<evidence type="ECO:0000256" key="11">
    <source>
        <dbReference type="HAMAP-Rule" id="MF_00454"/>
    </source>
</evidence>
<dbReference type="EMBL" id="CP015402">
    <property type="protein sequence ID" value="ANU62734.1"/>
    <property type="molecule type" value="Genomic_DNA"/>
</dbReference>
<organism evidence="12 14">
    <name type="scientific">Muribaculum intestinale</name>
    <dbReference type="NCBI Taxonomy" id="1796646"/>
    <lineage>
        <taxon>Bacteria</taxon>
        <taxon>Pseudomonadati</taxon>
        <taxon>Bacteroidota</taxon>
        <taxon>Bacteroidia</taxon>
        <taxon>Bacteroidales</taxon>
        <taxon>Muribaculaceae</taxon>
        <taxon>Muribaculum</taxon>
    </lineage>
</organism>
<keyword evidence="7 11" id="KW-0472">Membrane</keyword>
<accession>A0A1Z2XEC4</accession>
<comment type="activity regulation">
    <text evidence="11">Na(+) is not transported, but it plays an essential structural role and its presence is essential for fluoride channel function.</text>
</comment>
<dbReference type="OrthoDB" id="9815830at2"/>
<evidence type="ECO:0000313" key="13">
    <source>
        <dbReference type="EMBL" id="TGY75367.1"/>
    </source>
</evidence>
<comment type="similarity">
    <text evidence="9 11">Belongs to the fluoride channel Fluc/FEX (TC 1.A.43) family.</text>
</comment>
<evidence type="ECO:0000256" key="6">
    <source>
        <dbReference type="ARBA" id="ARBA00023065"/>
    </source>
</evidence>
<dbReference type="KEGG" id="pary:A4V02_02670"/>
<comment type="function">
    <text evidence="11">Fluoride-specific ion channel. Important for reducing fluoride concentration in the cell, thus reducing its toxicity.</text>
</comment>
<dbReference type="GO" id="GO:0005886">
    <property type="term" value="C:plasma membrane"/>
    <property type="evidence" value="ECO:0007669"/>
    <property type="project" value="UniProtKB-SubCell"/>
</dbReference>
<keyword evidence="14" id="KW-1185">Reference proteome</keyword>
<dbReference type="AlphaFoldDB" id="A0A1B1S7F7"/>
<evidence type="ECO:0000313" key="12">
    <source>
        <dbReference type="EMBL" id="ANU62734.1"/>
    </source>
</evidence>
<evidence type="ECO:0000313" key="15">
    <source>
        <dbReference type="Proteomes" id="UP000306630"/>
    </source>
</evidence>
<evidence type="ECO:0000256" key="10">
    <source>
        <dbReference type="ARBA" id="ARBA00035585"/>
    </source>
</evidence>
<dbReference type="GeneID" id="65535745"/>
<dbReference type="EMBL" id="SRYD01000012">
    <property type="protein sequence ID" value="TGY75367.1"/>
    <property type="molecule type" value="Genomic_DNA"/>
</dbReference>
<gene>
    <name evidence="11 13" type="primary">crcB</name>
    <name evidence="11" type="synonym">fluC</name>
    <name evidence="12" type="ORF">A4V02_02670</name>
    <name evidence="13" type="ORF">E5333_04080</name>
</gene>
<keyword evidence="11" id="KW-0915">Sodium</keyword>
<sequence>MIKAMLLAGCGGFVGTCGRYLVGKWCAGMWHGSFPMGTFLVNIIGCFIIGLFFGLLEKAHVMTPGENVLLITGFCGGFTTFSSFADDMWVLGSKGDWTTFILYLALSVILGVLLVWGGRALIR</sequence>
<dbReference type="Proteomes" id="UP000306630">
    <property type="component" value="Unassembled WGS sequence"/>
</dbReference>
<keyword evidence="6 11" id="KW-0406">Ion transport</keyword>
<dbReference type="NCBIfam" id="TIGR00494">
    <property type="entry name" value="crcB"/>
    <property type="match status" value="1"/>
</dbReference>
<keyword evidence="4 11" id="KW-0812">Transmembrane</keyword>
<dbReference type="GO" id="GO:0140114">
    <property type="term" value="P:cellular detoxification of fluoride"/>
    <property type="evidence" value="ECO:0007669"/>
    <property type="project" value="UniProtKB-UniRule"/>
</dbReference>
<evidence type="ECO:0000256" key="7">
    <source>
        <dbReference type="ARBA" id="ARBA00023136"/>
    </source>
</evidence>
<keyword evidence="8 11" id="KW-0407">Ion channel</keyword>
<keyword evidence="11" id="KW-0813">Transport</keyword>
<dbReference type="Proteomes" id="UP000186351">
    <property type="component" value="Chromosome"/>
</dbReference>
<comment type="subcellular location">
    <subcellularLocation>
        <location evidence="1 11">Cell membrane</location>
        <topology evidence="1 11">Multi-pass membrane protein</topology>
    </subcellularLocation>
</comment>
<feature type="transmembrane region" description="Helical" evidence="11">
    <location>
        <begin position="97"/>
        <end position="117"/>
    </location>
</feature>
<evidence type="ECO:0000256" key="5">
    <source>
        <dbReference type="ARBA" id="ARBA00022989"/>
    </source>
</evidence>
<keyword evidence="2 11" id="KW-1003">Cell membrane</keyword>
<evidence type="ECO:0000256" key="2">
    <source>
        <dbReference type="ARBA" id="ARBA00022475"/>
    </source>
</evidence>
<dbReference type="HAMAP" id="MF_00454">
    <property type="entry name" value="FluC"/>
    <property type="match status" value="1"/>
</dbReference>
<dbReference type="STRING" id="1796646.A4V02_02670"/>
<feature type="binding site" evidence="11">
    <location>
        <position position="79"/>
    </location>
    <ligand>
        <name>Na(+)</name>
        <dbReference type="ChEBI" id="CHEBI:29101"/>
        <note>structural</note>
    </ligand>
</feature>
<dbReference type="RefSeq" id="WP_068960112.1">
    <property type="nucleotide sequence ID" value="NZ_CAJTAP010000002.1"/>
</dbReference>
<keyword evidence="5 11" id="KW-1133">Transmembrane helix</keyword>
<dbReference type="PANTHER" id="PTHR28259:SF1">
    <property type="entry name" value="FLUORIDE EXPORT PROTEIN 1-RELATED"/>
    <property type="match status" value="1"/>
</dbReference>
<feature type="transmembrane region" description="Helical" evidence="11">
    <location>
        <begin position="68"/>
        <end position="85"/>
    </location>
</feature>
<feature type="binding site" evidence="11">
    <location>
        <position position="76"/>
    </location>
    <ligand>
        <name>Na(+)</name>
        <dbReference type="ChEBI" id="CHEBI:29101"/>
        <note>structural</note>
    </ligand>
</feature>
<feature type="transmembrane region" description="Helical" evidence="11">
    <location>
        <begin position="34"/>
        <end position="56"/>
    </location>
</feature>
<name>A0A1B1S7F7_9BACT</name>
<protein>
    <recommendedName>
        <fullName evidence="11">Fluoride-specific ion channel FluC</fullName>
    </recommendedName>
</protein>
<keyword evidence="11" id="KW-0479">Metal-binding</keyword>
<keyword evidence="3" id="KW-0997">Cell inner membrane</keyword>
<reference evidence="13 15" key="3">
    <citation type="submission" date="2019-04" db="EMBL/GenBank/DDBJ databases">
        <title>Microbes associate with the intestines of laboratory mice.</title>
        <authorList>
            <person name="Navarre W."/>
            <person name="Wong E."/>
            <person name="Huang K."/>
            <person name="Tropini C."/>
            <person name="Ng K."/>
            <person name="Yu B."/>
        </authorList>
    </citation>
    <scope>NUCLEOTIDE SEQUENCE [LARGE SCALE GENOMIC DNA]</scope>
    <source>
        <strain evidence="13 15">NM06_A21</strain>
    </source>
</reference>
<evidence type="ECO:0000256" key="8">
    <source>
        <dbReference type="ARBA" id="ARBA00023303"/>
    </source>
</evidence>
<evidence type="ECO:0000256" key="4">
    <source>
        <dbReference type="ARBA" id="ARBA00022692"/>
    </source>
</evidence>